<organism evidence="6 7">
    <name type="scientific">Janibacter limosus</name>
    <dbReference type="NCBI Taxonomy" id="53458"/>
    <lineage>
        <taxon>Bacteria</taxon>
        <taxon>Bacillati</taxon>
        <taxon>Actinomycetota</taxon>
        <taxon>Actinomycetes</taxon>
        <taxon>Micrococcales</taxon>
        <taxon>Intrasporangiaceae</taxon>
        <taxon>Janibacter</taxon>
    </lineage>
</organism>
<gene>
    <name evidence="6" type="ORF">EXU32_07030</name>
</gene>
<dbReference type="OrthoDB" id="4131546at2"/>
<dbReference type="InterPro" id="IPR036390">
    <property type="entry name" value="WH_DNA-bd_sf"/>
</dbReference>
<dbReference type="KEGG" id="jli:EXU32_07030"/>
<dbReference type="GO" id="GO:0003700">
    <property type="term" value="F:DNA-binding transcription factor activity"/>
    <property type="evidence" value="ECO:0007669"/>
    <property type="project" value="InterPro"/>
</dbReference>
<dbReference type="Pfam" id="PF00126">
    <property type="entry name" value="HTH_1"/>
    <property type="match status" value="1"/>
</dbReference>
<dbReference type="GO" id="GO:0003677">
    <property type="term" value="F:DNA binding"/>
    <property type="evidence" value="ECO:0007669"/>
    <property type="project" value="UniProtKB-KW"/>
</dbReference>
<dbReference type="Gene3D" id="1.10.10.10">
    <property type="entry name" value="Winged helix-like DNA-binding domain superfamily/Winged helix DNA-binding domain"/>
    <property type="match status" value="1"/>
</dbReference>
<keyword evidence="2" id="KW-0805">Transcription regulation</keyword>
<dbReference type="SUPFAM" id="SSF53850">
    <property type="entry name" value="Periplasmic binding protein-like II"/>
    <property type="match status" value="1"/>
</dbReference>
<evidence type="ECO:0000313" key="6">
    <source>
        <dbReference type="EMBL" id="QBF46028.1"/>
    </source>
</evidence>
<evidence type="ECO:0000256" key="2">
    <source>
        <dbReference type="ARBA" id="ARBA00023015"/>
    </source>
</evidence>
<comment type="similarity">
    <text evidence="1">Belongs to the LysR transcriptional regulatory family.</text>
</comment>
<dbReference type="InterPro" id="IPR036388">
    <property type="entry name" value="WH-like_DNA-bd_sf"/>
</dbReference>
<keyword evidence="3" id="KW-0238">DNA-binding</keyword>
<dbReference type="Pfam" id="PF03466">
    <property type="entry name" value="LysR_substrate"/>
    <property type="match status" value="1"/>
</dbReference>
<proteinExistence type="inferred from homology"/>
<dbReference type="PANTHER" id="PTHR30346:SF29">
    <property type="entry name" value="LYSR SUBSTRATE-BINDING"/>
    <property type="match status" value="1"/>
</dbReference>
<evidence type="ECO:0000256" key="3">
    <source>
        <dbReference type="ARBA" id="ARBA00023125"/>
    </source>
</evidence>
<dbReference type="InterPro" id="IPR005119">
    <property type="entry name" value="LysR_subst-bd"/>
</dbReference>
<dbReference type="CDD" id="cd08423">
    <property type="entry name" value="PBP2_LTTR_like_6"/>
    <property type="match status" value="1"/>
</dbReference>
<dbReference type="RefSeq" id="WP_130629257.1">
    <property type="nucleotide sequence ID" value="NZ_CP036164.1"/>
</dbReference>
<dbReference type="Proteomes" id="UP000290408">
    <property type="component" value="Chromosome"/>
</dbReference>
<keyword evidence="7" id="KW-1185">Reference proteome</keyword>
<dbReference type="EMBL" id="CP036164">
    <property type="protein sequence ID" value="QBF46028.1"/>
    <property type="molecule type" value="Genomic_DNA"/>
</dbReference>
<dbReference type="PROSITE" id="PS50931">
    <property type="entry name" value="HTH_LYSR"/>
    <property type="match status" value="1"/>
</dbReference>
<dbReference type="SUPFAM" id="SSF46785">
    <property type="entry name" value="Winged helix' DNA-binding domain"/>
    <property type="match status" value="1"/>
</dbReference>
<sequence>MIDLSALRSLQLVATTGTLARAAGELGYTASAVSQQIKRLERQVGAPLLAPAGRGVILTPAGRALVEASGGVFAAVEAAQTSARSVAEGVPSGVLRVVAFSTAIRGLIAPLIPSLRAAHPGLSLRISELDPPQALAALDTGTADVALTHDADGVPTSAPASVRQHVVHVDIGDVAVHRSHPLAGIRAPISPGMLVDHAWVTSPHGTVCHQWFRRVFARIDHEPTVWHVADDFATQLALVAAEGVIALVPRLARPVLPDDVVVREVIAPPTREIRAAWRVSSSASPSVQALVGALRPAERALGLAKS</sequence>
<evidence type="ECO:0000256" key="4">
    <source>
        <dbReference type="ARBA" id="ARBA00023163"/>
    </source>
</evidence>
<evidence type="ECO:0000313" key="7">
    <source>
        <dbReference type="Proteomes" id="UP000290408"/>
    </source>
</evidence>
<protein>
    <submittedName>
        <fullName evidence="6">LysR family transcriptional regulator</fullName>
    </submittedName>
</protein>
<name>A0A4V0ZAX6_9MICO</name>
<dbReference type="InterPro" id="IPR000847">
    <property type="entry name" value="LysR_HTH_N"/>
</dbReference>
<dbReference type="PANTHER" id="PTHR30346">
    <property type="entry name" value="TRANSCRIPTIONAL DUAL REGULATOR HCAR-RELATED"/>
    <property type="match status" value="1"/>
</dbReference>
<evidence type="ECO:0000256" key="1">
    <source>
        <dbReference type="ARBA" id="ARBA00009437"/>
    </source>
</evidence>
<dbReference type="Gene3D" id="3.40.190.10">
    <property type="entry name" value="Periplasmic binding protein-like II"/>
    <property type="match status" value="2"/>
</dbReference>
<keyword evidence="4" id="KW-0804">Transcription</keyword>
<accession>A0A4V0ZAX6</accession>
<feature type="domain" description="HTH lysR-type" evidence="5">
    <location>
        <begin position="2"/>
        <end position="59"/>
    </location>
</feature>
<dbReference type="GO" id="GO:0032993">
    <property type="term" value="C:protein-DNA complex"/>
    <property type="evidence" value="ECO:0007669"/>
    <property type="project" value="TreeGrafter"/>
</dbReference>
<evidence type="ECO:0000259" key="5">
    <source>
        <dbReference type="PROSITE" id="PS50931"/>
    </source>
</evidence>
<reference evidence="6 7" key="1">
    <citation type="submission" date="2019-02" db="EMBL/GenBank/DDBJ databases">
        <title>Genomic data mining of an Antarctic deep-sea actinobacterium, Janibacterlimosus P3-3-X1.</title>
        <authorList>
            <person name="Liao L."/>
            <person name="Chen B."/>
        </authorList>
    </citation>
    <scope>NUCLEOTIDE SEQUENCE [LARGE SCALE GENOMIC DNA]</scope>
    <source>
        <strain evidence="6 7">P3-3-X1</strain>
    </source>
</reference>
<dbReference type="AlphaFoldDB" id="A0A4V0ZAX6"/>